<keyword evidence="2" id="KW-1133">Transmembrane helix</keyword>
<dbReference type="RefSeq" id="WP_161746615.1">
    <property type="nucleotide sequence ID" value="NZ_JAAAMV010000028.1"/>
</dbReference>
<keyword evidence="2" id="KW-0812">Transmembrane</keyword>
<dbReference type="Gene3D" id="3.10.620.30">
    <property type="match status" value="1"/>
</dbReference>
<dbReference type="Pfam" id="PF01841">
    <property type="entry name" value="Transglut_core"/>
    <property type="match status" value="1"/>
</dbReference>
<accession>A0ABW9XY10</accession>
<feature type="transmembrane region" description="Helical" evidence="2">
    <location>
        <begin position="101"/>
        <end position="119"/>
    </location>
</feature>
<feature type="non-terminal residue" evidence="4">
    <location>
        <position position="748"/>
    </location>
</feature>
<dbReference type="InterPro" id="IPR002931">
    <property type="entry name" value="Transglutaminase-like"/>
</dbReference>
<keyword evidence="5" id="KW-1185">Reference proteome</keyword>
<dbReference type="Proteomes" id="UP000665561">
    <property type="component" value="Unassembled WGS sequence"/>
</dbReference>
<feature type="transmembrane region" description="Helical" evidence="2">
    <location>
        <begin position="211"/>
        <end position="228"/>
    </location>
</feature>
<dbReference type="PANTHER" id="PTHR42736">
    <property type="entry name" value="PROTEIN-GLUTAMINE GAMMA-GLUTAMYLTRANSFERASE"/>
    <property type="match status" value="1"/>
</dbReference>
<proteinExistence type="predicted"/>
<sequence length="748" mass="77419">MSKPRTDNDSREAAAGGGSREGTTRREARDAQGSSLSRPQASHAGGSGSTAASSGKPRQTASAGGGSRKESVAGVSSAAGGGVRRSKRQEERDGLHFFRHGARRLITSLLLYGLIVEWLLPLEQLKTYTELYEIGPLLAAVGLFLAVGLFVPPTWAALLLNGFIAVGTVLALFEPHYGSLSRSLRGLVEAIRHDALGMGRGDFMISGESRTLLLIGGLGMMAIAVQSLMWLRQWGLGLTALTALYLLLLYGFLELNVFPGLLRACAEGLLLSALVTVPRIERLAGVPDLFAPASGSGSGKGMLAGWSLGWWTGAAWLAVLIMAGSIGAAWSWSGPAASAQAPWAADAVKWGEARFGTPDGHDDAEAATTAAEAMADTGLNGSGKTGYGFDDSRLGGPLSTDDTVLFTVASREAGYLRGDSKSVYNGAGWEQDGHDWQKMDMTASSAAGDSNVLLQTVTPARPTVGYPLFGGGANARITALKLQLVPKGAAGKYWRDTETGALYAPGDEDRVVQYTVETVVPNEVDVRSVRAAGAGGGTASADDAAAFSGAPPLTDQAERAYTQLPAGLPARVGELAAQIIRDAGNPASRYEQAQAIADYLRAHYAYTLADTAAPEAGIDFVDDFLFRQKQGYCVHFASAMAVLLRTQGMPARYVKGFAPGEAERPAGGGEASLFTVRASNAHAWVEVWFPGAGWVPFEPTPGFAAPADGAAGDAGSSALADGAAEPGRAAAADRAAAIGGGAAADARG</sequence>
<feature type="domain" description="Transglutaminase-like" evidence="3">
    <location>
        <begin position="625"/>
        <end position="701"/>
    </location>
</feature>
<dbReference type="SUPFAM" id="SSF54001">
    <property type="entry name" value="Cysteine proteinases"/>
    <property type="match status" value="1"/>
</dbReference>
<feature type="region of interest" description="Disordered" evidence="1">
    <location>
        <begin position="706"/>
        <end position="725"/>
    </location>
</feature>
<evidence type="ECO:0000256" key="1">
    <source>
        <dbReference type="SAM" id="MobiDB-lite"/>
    </source>
</evidence>
<reference evidence="4 5" key="1">
    <citation type="submission" date="2020-01" db="EMBL/GenBank/DDBJ databases">
        <title>Paenibacillus soybeanensis sp. nov. isolated from the nodules of soybean (Glycine max(L.) Merr).</title>
        <authorList>
            <person name="Wang H."/>
        </authorList>
    </citation>
    <scope>NUCLEOTIDE SEQUENCE [LARGE SCALE GENOMIC DNA]</scope>
    <source>
        <strain evidence="4 5">T1</strain>
    </source>
</reference>
<evidence type="ECO:0000313" key="5">
    <source>
        <dbReference type="Proteomes" id="UP000665561"/>
    </source>
</evidence>
<dbReference type="SMART" id="SM00460">
    <property type="entry name" value="TGc"/>
    <property type="match status" value="1"/>
</dbReference>
<dbReference type="InterPro" id="IPR052901">
    <property type="entry name" value="Bact_TGase-like"/>
</dbReference>
<comment type="caution">
    <text evidence="4">The sequence shown here is derived from an EMBL/GenBank/DDBJ whole genome shotgun (WGS) entry which is preliminary data.</text>
</comment>
<feature type="compositionally biased region" description="Low complexity" evidence="1">
    <location>
        <begin position="41"/>
        <end position="55"/>
    </location>
</feature>
<keyword evidence="2" id="KW-0472">Membrane</keyword>
<evidence type="ECO:0000259" key="3">
    <source>
        <dbReference type="SMART" id="SM00460"/>
    </source>
</evidence>
<gene>
    <name evidence="4" type="ORF">GT019_27325</name>
</gene>
<dbReference type="InterPro" id="IPR038765">
    <property type="entry name" value="Papain-like_cys_pep_sf"/>
</dbReference>
<feature type="transmembrane region" description="Helical" evidence="2">
    <location>
        <begin position="131"/>
        <end position="149"/>
    </location>
</feature>
<feature type="region of interest" description="Disordered" evidence="1">
    <location>
        <begin position="1"/>
        <end position="90"/>
    </location>
</feature>
<organism evidence="4 5">
    <name type="scientific">Paenibacillus glycinis</name>
    <dbReference type="NCBI Taxonomy" id="2697035"/>
    <lineage>
        <taxon>Bacteria</taxon>
        <taxon>Bacillati</taxon>
        <taxon>Bacillota</taxon>
        <taxon>Bacilli</taxon>
        <taxon>Bacillales</taxon>
        <taxon>Paenibacillaceae</taxon>
        <taxon>Paenibacillus</taxon>
    </lineage>
</organism>
<name>A0ABW9XY10_9BACL</name>
<protein>
    <recommendedName>
        <fullName evidence="3">Transglutaminase-like domain-containing protein</fullName>
    </recommendedName>
</protein>
<dbReference type="PANTHER" id="PTHR42736:SF1">
    <property type="entry name" value="PROTEIN-GLUTAMINE GAMMA-GLUTAMYLTRANSFERASE"/>
    <property type="match status" value="1"/>
</dbReference>
<feature type="transmembrane region" description="Helical" evidence="2">
    <location>
        <begin position="308"/>
        <end position="332"/>
    </location>
</feature>
<feature type="compositionally biased region" description="Basic and acidic residues" evidence="1">
    <location>
        <begin position="1"/>
        <end position="12"/>
    </location>
</feature>
<dbReference type="EMBL" id="JAAAMV010000028">
    <property type="protein sequence ID" value="NBD27602.1"/>
    <property type="molecule type" value="Genomic_DNA"/>
</dbReference>
<evidence type="ECO:0000256" key="2">
    <source>
        <dbReference type="SAM" id="Phobius"/>
    </source>
</evidence>
<feature type="transmembrane region" description="Helical" evidence="2">
    <location>
        <begin position="234"/>
        <end position="253"/>
    </location>
</feature>
<evidence type="ECO:0000313" key="4">
    <source>
        <dbReference type="EMBL" id="NBD27602.1"/>
    </source>
</evidence>